<protein>
    <submittedName>
        <fullName evidence="2">Uncharacterized protein</fullName>
    </submittedName>
</protein>
<feature type="region of interest" description="Disordered" evidence="1">
    <location>
        <begin position="1"/>
        <end position="38"/>
    </location>
</feature>
<dbReference type="EMBL" id="BGPR01004828">
    <property type="protein sequence ID" value="GBN03789.1"/>
    <property type="molecule type" value="Genomic_DNA"/>
</dbReference>
<proteinExistence type="predicted"/>
<evidence type="ECO:0000313" key="3">
    <source>
        <dbReference type="Proteomes" id="UP000499080"/>
    </source>
</evidence>
<evidence type="ECO:0000313" key="2">
    <source>
        <dbReference type="EMBL" id="GBN03789.1"/>
    </source>
</evidence>
<dbReference type="Proteomes" id="UP000499080">
    <property type="component" value="Unassembled WGS sequence"/>
</dbReference>
<dbReference type="AlphaFoldDB" id="A0A4Y2KNV4"/>
<sequence>MGVVGTSSLQPGPPTKPPMGVVGTSSLQPGPPTKPFSSLQKKHLEGWYFETDGQVRQPILVCLHDLDADFSYAGFYKSVYR</sequence>
<accession>A0A4Y2KNV4</accession>
<reference evidence="2 3" key="1">
    <citation type="journal article" date="2019" name="Sci. Rep.">
        <title>Orb-weaving spider Araneus ventricosus genome elucidates the spidroin gene catalogue.</title>
        <authorList>
            <person name="Kono N."/>
            <person name="Nakamura H."/>
            <person name="Ohtoshi R."/>
            <person name="Moran D.A.P."/>
            <person name="Shinohara A."/>
            <person name="Yoshida Y."/>
            <person name="Fujiwara M."/>
            <person name="Mori M."/>
            <person name="Tomita M."/>
            <person name="Arakawa K."/>
        </authorList>
    </citation>
    <scope>NUCLEOTIDE SEQUENCE [LARGE SCALE GENOMIC DNA]</scope>
</reference>
<name>A0A4Y2KNV4_ARAVE</name>
<organism evidence="2 3">
    <name type="scientific">Araneus ventricosus</name>
    <name type="common">Orbweaver spider</name>
    <name type="synonym">Epeira ventricosa</name>
    <dbReference type="NCBI Taxonomy" id="182803"/>
    <lineage>
        <taxon>Eukaryota</taxon>
        <taxon>Metazoa</taxon>
        <taxon>Ecdysozoa</taxon>
        <taxon>Arthropoda</taxon>
        <taxon>Chelicerata</taxon>
        <taxon>Arachnida</taxon>
        <taxon>Araneae</taxon>
        <taxon>Araneomorphae</taxon>
        <taxon>Entelegynae</taxon>
        <taxon>Araneoidea</taxon>
        <taxon>Araneidae</taxon>
        <taxon>Araneus</taxon>
    </lineage>
</organism>
<feature type="compositionally biased region" description="Polar residues" evidence="1">
    <location>
        <begin position="1"/>
        <end position="10"/>
    </location>
</feature>
<evidence type="ECO:0000256" key="1">
    <source>
        <dbReference type="SAM" id="MobiDB-lite"/>
    </source>
</evidence>
<gene>
    <name evidence="2" type="ORF">AVEN_144992_1</name>
</gene>
<keyword evidence="3" id="KW-1185">Reference proteome</keyword>
<comment type="caution">
    <text evidence="2">The sequence shown here is derived from an EMBL/GenBank/DDBJ whole genome shotgun (WGS) entry which is preliminary data.</text>
</comment>